<dbReference type="InterPro" id="IPR050189">
    <property type="entry name" value="MFS_Efflux_Transporters"/>
</dbReference>
<feature type="transmembrane region" description="Helical" evidence="7">
    <location>
        <begin position="263"/>
        <end position="285"/>
    </location>
</feature>
<keyword evidence="4 7" id="KW-1133">Transmembrane helix</keyword>
<dbReference type="Proteomes" id="UP001500280">
    <property type="component" value="Unassembled WGS sequence"/>
</dbReference>
<dbReference type="InterPro" id="IPR036259">
    <property type="entry name" value="MFS_trans_sf"/>
</dbReference>
<accession>A0ABP4SEZ0</accession>
<dbReference type="Pfam" id="PF07690">
    <property type="entry name" value="MFS_1"/>
    <property type="match status" value="1"/>
</dbReference>
<evidence type="ECO:0000259" key="8">
    <source>
        <dbReference type="PROSITE" id="PS50850"/>
    </source>
</evidence>
<dbReference type="InterPro" id="IPR020846">
    <property type="entry name" value="MFS_dom"/>
</dbReference>
<dbReference type="Gene3D" id="1.20.1250.20">
    <property type="entry name" value="MFS general substrate transporter like domains"/>
    <property type="match status" value="2"/>
</dbReference>
<feature type="transmembrane region" description="Helical" evidence="7">
    <location>
        <begin position="123"/>
        <end position="141"/>
    </location>
</feature>
<feature type="transmembrane region" description="Helical" evidence="7">
    <location>
        <begin position="355"/>
        <end position="378"/>
    </location>
</feature>
<dbReference type="SUPFAM" id="SSF103473">
    <property type="entry name" value="MFS general substrate transporter"/>
    <property type="match status" value="1"/>
</dbReference>
<feature type="transmembrane region" description="Helical" evidence="7">
    <location>
        <begin position="297"/>
        <end position="320"/>
    </location>
</feature>
<keyword evidence="10" id="KW-1185">Reference proteome</keyword>
<evidence type="ECO:0000256" key="6">
    <source>
        <dbReference type="SAM" id="MobiDB-lite"/>
    </source>
</evidence>
<reference evidence="10" key="1">
    <citation type="journal article" date="2019" name="Int. J. Syst. Evol. Microbiol.">
        <title>The Global Catalogue of Microorganisms (GCM) 10K type strain sequencing project: providing services to taxonomists for standard genome sequencing and annotation.</title>
        <authorList>
            <consortium name="The Broad Institute Genomics Platform"/>
            <consortium name="The Broad Institute Genome Sequencing Center for Infectious Disease"/>
            <person name="Wu L."/>
            <person name="Ma J."/>
        </authorList>
    </citation>
    <scope>NUCLEOTIDE SEQUENCE [LARGE SCALE GENOMIC DNA]</scope>
    <source>
        <strain evidence="10">JCM 14307</strain>
    </source>
</reference>
<keyword evidence="3 7" id="KW-0812">Transmembrane</keyword>
<name>A0ABP4SEZ0_9ACTN</name>
<proteinExistence type="predicted"/>
<evidence type="ECO:0000313" key="10">
    <source>
        <dbReference type="Proteomes" id="UP001500280"/>
    </source>
</evidence>
<evidence type="ECO:0000313" key="9">
    <source>
        <dbReference type="EMBL" id="GAA1668748.1"/>
    </source>
</evidence>
<keyword evidence="2" id="KW-1003">Cell membrane</keyword>
<feature type="transmembrane region" description="Helical" evidence="7">
    <location>
        <begin position="147"/>
        <end position="170"/>
    </location>
</feature>
<protein>
    <recommendedName>
        <fullName evidence="8">Major facilitator superfamily (MFS) profile domain-containing protein</fullName>
    </recommendedName>
</protein>
<feature type="transmembrane region" description="Helical" evidence="7">
    <location>
        <begin position="214"/>
        <end position="230"/>
    </location>
</feature>
<dbReference type="PANTHER" id="PTHR43124:SF3">
    <property type="entry name" value="CHLORAMPHENICOL EFFLUX PUMP RV0191"/>
    <property type="match status" value="1"/>
</dbReference>
<gene>
    <name evidence="9" type="ORF">GCM10009745_08970</name>
</gene>
<dbReference type="PANTHER" id="PTHR43124">
    <property type="entry name" value="PURINE EFFLUX PUMP PBUE"/>
    <property type="match status" value="1"/>
</dbReference>
<feature type="transmembrane region" description="Helical" evidence="7">
    <location>
        <begin position="182"/>
        <end position="208"/>
    </location>
</feature>
<dbReference type="PROSITE" id="PS50850">
    <property type="entry name" value="MFS"/>
    <property type="match status" value="1"/>
</dbReference>
<comment type="subcellular location">
    <subcellularLocation>
        <location evidence="1">Cell membrane</location>
        <topology evidence="1">Multi-pass membrane protein</topology>
    </subcellularLocation>
</comment>
<evidence type="ECO:0000256" key="7">
    <source>
        <dbReference type="SAM" id="Phobius"/>
    </source>
</evidence>
<sequence length="440" mass="44879">MNTPPPGSLPAAPVLSPGGGALPAPNTPAMNGAPRPAPRPGGGAPAEEVPSDWRMARRLWPFLLASTVSLIPFTVFGMYLVPIAAAANGNVAEIGGLRGLGGLAALVVGFALAPLIDRLARELVAAGGLALLGLSALLGAIGNVWALAAFCLLIGASTSVLAPSIGAAAADRFRTPAAAGRAATLVSATTSAMAMLAAPVLAVPGIWWGWRGNLIAAAVISLTLSAAFFWRGRGRKAPLRADGAPRMSYLATYRELGRIPGAVPLLVIAMLRTAAFMGYLAYLAAFYDEKFDLAPGWFALVWSLSGASFFLGNLLSGRYLALDRPWIGPERMLLLGLGAALVSVSAFYFSPTIPLTLLLTALMGASHATVAACVTTLLVRRSGDLRGSALSVNAAGMSLGTFLGAALGGVGLGLGGYPGTALIFASITLIAVVCALRVRR</sequence>
<evidence type="ECO:0000256" key="1">
    <source>
        <dbReference type="ARBA" id="ARBA00004651"/>
    </source>
</evidence>
<evidence type="ECO:0000256" key="2">
    <source>
        <dbReference type="ARBA" id="ARBA00022475"/>
    </source>
</evidence>
<feature type="transmembrane region" description="Helical" evidence="7">
    <location>
        <begin position="420"/>
        <end position="438"/>
    </location>
</feature>
<dbReference type="EMBL" id="BAAANF010000002">
    <property type="protein sequence ID" value="GAA1668748.1"/>
    <property type="molecule type" value="Genomic_DNA"/>
</dbReference>
<feature type="transmembrane region" description="Helical" evidence="7">
    <location>
        <begin position="62"/>
        <end position="85"/>
    </location>
</feature>
<feature type="region of interest" description="Disordered" evidence="6">
    <location>
        <begin position="1"/>
        <end position="48"/>
    </location>
</feature>
<dbReference type="InterPro" id="IPR011701">
    <property type="entry name" value="MFS"/>
</dbReference>
<comment type="caution">
    <text evidence="9">The sequence shown here is derived from an EMBL/GenBank/DDBJ whole genome shotgun (WGS) entry which is preliminary data.</text>
</comment>
<evidence type="ECO:0000256" key="5">
    <source>
        <dbReference type="ARBA" id="ARBA00023136"/>
    </source>
</evidence>
<evidence type="ECO:0000256" key="3">
    <source>
        <dbReference type="ARBA" id="ARBA00022692"/>
    </source>
</evidence>
<keyword evidence="5 7" id="KW-0472">Membrane</keyword>
<feature type="transmembrane region" description="Helical" evidence="7">
    <location>
        <begin position="390"/>
        <end position="414"/>
    </location>
</feature>
<organism evidence="9 10">
    <name type="scientific">Kribbella yunnanensis</name>
    <dbReference type="NCBI Taxonomy" id="190194"/>
    <lineage>
        <taxon>Bacteria</taxon>
        <taxon>Bacillati</taxon>
        <taxon>Actinomycetota</taxon>
        <taxon>Actinomycetes</taxon>
        <taxon>Propionibacteriales</taxon>
        <taxon>Kribbellaceae</taxon>
        <taxon>Kribbella</taxon>
    </lineage>
</organism>
<evidence type="ECO:0000256" key="4">
    <source>
        <dbReference type="ARBA" id="ARBA00022989"/>
    </source>
</evidence>
<feature type="transmembrane region" description="Helical" evidence="7">
    <location>
        <begin position="97"/>
        <end position="116"/>
    </location>
</feature>
<feature type="domain" description="Major facilitator superfamily (MFS) profile" evidence="8">
    <location>
        <begin position="262"/>
        <end position="440"/>
    </location>
</feature>
<feature type="transmembrane region" description="Helical" evidence="7">
    <location>
        <begin position="332"/>
        <end position="349"/>
    </location>
</feature>